<feature type="domain" description="SSD" evidence="8">
    <location>
        <begin position="270"/>
        <end position="396"/>
    </location>
</feature>
<dbReference type="InterPro" id="IPR050545">
    <property type="entry name" value="Mycobact_MmpL"/>
</dbReference>
<keyword evidence="2" id="KW-1003">Cell membrane</keyword>
<feature type="transmembrane region" description="Helical" evidence="7">
    <location>
        <begin position="35"/>
        <end position="53"/>
    </location>
</feature>
<evidence type="ECO:0000259" key="8">
    <source>
        <dbReference type="PROSITE" id="PS50156"/>
    </source>
</evidence>
<comment type="subcellular location">
    <subcellularLocation>
        <location evidence="1">Cell membrane</location>
        <topology evidence="1">Multi-pass membrane protein</topology>
    </subcellularLocation>
</comment>
<feature type="transmembrane region" description="Helical" evidence="7">
    <location>
        <begin position="692"/>
        <end position="714"/>
    </location>
</feature>
<dbReference type="PANTHER" id="PTHR33406:SF10">
    <property type="entry name" value="SSD DOMAIN-CONTAINING PROTEIN"/>
    <property type="match status" value="1"/>
</dbReference>
<dbReference type="PROSITE" id="PS50156">
    <property type="entry name" value="SSD"/>
    <property type="match status" value="1"/>
</dbReference>
<evidence type="ECO:0000256" key="7">
    <source>
        <dbReference type="SAM" id="Phobius"/>
    </source>
</evidence>
<reference evidence="9" key="1">
    <citation type="journal article" date="2015" name="Nature">
        <title>Complex archaea that bridge the gap between prokaryotes and eukaryotes.</title>
        <authorList>
            <person name="Spang A."/>
            <person name="Saw J.H."/>
            <person name="Jorgensen S.L."/>
            <person name="Zaremba-Niedzwiedzka K."/>
            <person name="Martijn J."/>
            <person name="Lind A.E."/>
            <person name="van Eijk R."/>
            <person name="Schleper C."/>
            <person name="Guy L."/>
            <person name="Ettema T.J."/>
        </authorList>
    </citation>
    <scope>NUCLEOTIDE SEQUENCE</scope>
</reference>
<dbReference type="InterPro" id="IPR004869">
    <property type="entry name" value="MMPL_dom"/>
</dbReference>
<feature type="region of interest" description="Disordered" evidence="6">
    <location>
        <begin position="812"/>
        <end position="837"/>
    </location>
</feature>
<evidence type="ECO:0000256" key="4">
    <source>
        <dbReference type="ARBA" id="ARBA00022989"/>
    </source>
</evidence>
<feature type="transmembrane region" description="Helical" evidence="7">
    <location>
        <begin position="271"/>
        <end position="295"/>
    </location>
</feature>
<evidence type="ECO:0000256" key="5">
    <source>
        <dbReference type="ARBA" id="ARBA00023136"/>
    </source>
</evidence>
<gene>
    <name evidence="9" type="ORF">LCGC14_0213240</name>
</gene>
<keyword evidence="3 7" id="KW-0812">Transmembrane</keyword>
<feature type="transmembrane region" description="Helical" evidence="7">
    <location>
        <begin position="375"/>
        <end position="399"/>
    </location>
</feature>
<organism evidence="9">
    <name type="scientific">marine sediment metagenome</name>
    <dbReference type="NCBI Taxonomy" id="412755"/>
    <lineage>
        <taxon>unclassified sequences</taxon>
        <taxon>metagenomes</taxon>
        <taxon>ecological metagenomes</taxon>
    </lineage>
</organism>
<feature type="transmembrane region" description="Helical" evidence="7">
    <location>
        <begin position="665"/>
        <end position="686"/>
    </location>
</feature>
<feature type="transmembrane region" description="Helical" evidence="7">
    <location>
        <begin position="342"/>
        <end position="363"/>
    </location>
</feature>
<evidence type="ECO:0000256" key="6">
    <source>
        <dbReference type="SAM" id="MobiDB-lite"/>
    </source>
</evidence>
<accession>A0A0F9UJM3</accession>
<feature type="transmembrane region" description="Helical" evidence="7">
    <location>
        <begin position="735"/>
        <end position="756"/>
    </location>
</feature>
<feature type="transmembrane region" description="Helical" evidence="7">
    <location>
        <begin position="437"/>
        <end position="455"/>
    </location>
</feature>
<feature type="transmembrane region" description="Helical" evidence="7">
    <location>
        <begin position="301"/>
        <end position="321"/>
    </location>
</feature>
<dbReference type="SUPFAM" id="SSF82866">
    <property type="entry name" value="Multidrug efflux transporter AcrB transmembrane domain"/>
    <property type="match status" value="2"/>
</dbReference>
<dbReference type="PANTHER" id="PTHR33406">
    <property type="entry name" value="MEMBRANE PROTEIN MJ1562-RELATED"/>
    <property type="match status" value="1"/>
</dbReference>
<evidence type="ECO:0000256" key="2">
    <source>
        <dbReference type="ARBA" id="ARBA00022475"/>
    </source>
</evidence>
<evidence type="ECO:0000256" key="1">
    <source>
        <dbReference type="ARBA" id="ARBA00004651"/>
    </source>
</evidence>
<name>A0A0F9UJM3_9ZZZZ</name>
<dbReference type="GO" id="GO:0005886">
    <property type="term" value="C:plasma membrane"/>
    <property type="evidence" value="ECO:0007669"/>
    <property type="project" value="UniProtKB-SubCell"/>
</dbReference>
<feature type="transmembrane region" description="Helical" evidence="7">
    <location>
        <begin position="245"/>
        <end position="264"/>
    </location>
</feature>
<sequence length="837" mass="92066">MAFKTALDMPVVSDPSQFDRNSGNWLERMVFNHRILVILICVVLTAFLGWNALKLPVNASFEKMIPQSHPYIQNYFQHRDSLRGMGNSLRIVVENTDGSIYEKDYLLTLQKINDIIYLMPGVDQAWMRSLWTSSLRWTEVTEEGYRGGPIVPDRWDGTPESMQQLRQNVNRAGIVGSYVANNMQSSMIFVPLLDTSPRTGEPLDYQALSAELESKVRSLESENVKVHIIGFAKLVGDLINGMYDVMLYFIFSVIIAGLLVYAYTRCLRSTVLLVFIALLGVVWLLGLLQVMGYVLDPYSMLVPFLIFAIGLSHGAQKMNGIMQDVGRGTHKYVAARYTFRRLFVAGLTALLVNIVGFAVLMIIDIPSIRDMALTTSIGVAVLIFTKLFLIPVALSYIGVSQKAASRNMQSAEERAAARTPLLMARLGLISLTSRRRASWTVLGAFVLLCIGLIVGRNVEFGDLNPGAPELRAESRYNQDVSFVTANYGLSIDQFVVMLRTPPGECTQYASVVEADRLSSHLRSLPGVQTTYSSADGIRLASSGAFEGNPKWLTIPRNTSNRTQAFNMFSTDRPELADRSCEITPIIAYLTDHKADTLDGIIAAVEAYSDQYGTENRQFLLAAGSAGIEASTNIVVRQSFWILHFVLYGVVALLCLITFRSWRAVVVALVPLIITSVLCEALMYVLGIGIKVATLPVIAVGVGVGVDYALYLLSVQLGLQRQGLTLAESYAGSLDFVGRIVALVGLTMAAGVLPWIWSPIKFQADMGILLSFMFLWNMIGALVLIPALSHFLLKTDADRLPGEDISAVVDADRVESGSGKSADLPVNNSARQRDKVSV</sequence>
<feature type="transmembrane region" description="Helical" evidence="7">
    <location>
        <begin position="768"/>
        <end position="792"/>
    </location>
</feature>
<dbReference type="InterPro" id="IPR000731">
    <property type="entry name" value="SSD"/>
</dbReference>
<comment type="caution">
    <text evidence="9">The sequence shown here is derived from an EMBL/GenBank/DDBJ whole genome shotgun (WGS) entry which is preliminary data.</text>
</comment>
<protein>
    <recommendedName>
        <fullName evidence="8">SSD domain-containing protein</fullName>
    </recommendedName>
</protein>
<evidence type="ECO:0000313" key="9">
    <source>
        <dbReference type="EMBL" id="KKN91849.1"/>
    </source>
</evidence>
<dbReference type="Pfam" id="PF03176">
    <property type="entry name" value="MMPL"/>
    <property type="match status" value="2"/>
</dbReference>
<dbReference type="AlphaFoldDB" id="A0A0F9UJM3"/>
<evidence type="ECO:0000256" key="3">
    <source>
        <dbReference type="ARBA" id="ARBA00022692"/>
    </source>
</evidence>
<proteinExistence type="predicted"/>
<dbReference type="EMBL" id="LAZR01000099">
    <property type="protein sequence ID" value="KKN91849.1"/>
    <property type="molecule type" value="Genomic_DNA"/>
</dbReference>
<dbReference type="Gene3D" id="1.20.1640.10">
    <property type="entry name" value="Multidrug efflux transporter AcrB transmembrane domain"/>
    <property type="match status" value="2"/>
</dbReference>
<keyword evidence="5 7" id="KW-0472">Membrane</keyword>
<feature type="transmembrane region" description="Helical" evidence="7">
    <location>
        <begin position="639"/>
        <end position="658"/>
    </location>
</feature>
<keyword evidence="4 7" id="KW-1133">Transmembrane helix</keyword>